<dbReference type="Proteomes" id="UP000307943">
    <property type="component" value="Unassembled WGS sequence"/>
</dbReference>
<dbReference type="InterPro" id="IPR018060">
    <property type="entry name" value="HTH_AraC"/>
</dbReference>
<evidence type="ECO:0000313" key="6">
    <source>
        <dbReference type="Proteomes" id="UP000307943"/>
    </source>
</evidence>
<name>A0A5C4SY36_9BACL</name>
<dbReference type="SUPFAM" id="SSF51215">
    <property type="entry name" value="Regulatory protein AraC"/>
    <property type="match status" value="1"/>
</dbReference>
<protein>
    <submittedName>
        <fullName evidence="5">AraC family transcriptional regulator</fullName>
    </submittedName>
</protein>
<dbReference type="Pfam" id="PF07883">
    <property type="entry name" value="Cupin_2"/>
    <property type="match status" value="1"/>
</dbReference>
<dbReference type="Gene3D" id="1.10.10.60">
    <property type="entry name" value="Homeodomain-like"/>
    <property type="match status" value="2"/>
</dbReference>
<dbReference type="EMBL" id="VDCQ01000105">
    <property type="protein sequence ID" value="TNJ56929.1"/>
    <property type="molecule type" value="Genomic_DNA"/>
</dbReference>
<dbReference type="OrthoDB" id="2831254at2"/>
<dbReference type="InterPro" id="IPR013096">
    <property type="entry name" value="Cupin_2"/>
</dbReference>
<dbReference type="GO" id="GO:0043565">
    <property type="term" value="F:sequence-specific DNA binding"/>
    <property type="evidence" value="ECO:0007669"/>
    <property type="project" value="InterPro"/>
</dbReference>
<evidence type="ECO:0000256" key="1">
    <source>
        <dbReference type="ARBA" id="ARBA00023015"/>
    </source>
</evidence>
<dbReference type="InterPro" id="IPR037923">
    <property type="entry name" value="HTH-like"/>
</dbReference>
<dbReference type="Gene3D" id="2.60.120.10">
    <property type="entry name" value="Jelly Rolls"/>
    <property type="match status" value="1"/>
</dbReference>
<evidence type="ECO:0000256" key="3">
    <source>
        <dbReference type="ARBA" id="ARBA00023163"/>
    </source>
</evidence>
<organism evidence="5 6">
    <name type="scientific">Paenibacillus hemerocallicola</name>
    <dbReference type="NCBI Taxonomy" id="1172614"/>
    <lineage>
        <taxon>Bacteria</taxon>
        <taxon>Bacillati</taxon>
        <taxon>Bacillota</taxon>
        <taxon>Bacilli</taxon>
        <taxon>Bacillales</taxon>
        <taxon>Paenibacillaceae</taxon>
        <taxon>Paenibacillus</taxon>
    </lineage>
</organism>
<dbReference type="InterPro" id="IPR018062">
    <property type="entry name" value="HTH_AraC-typ_CS"/>
</dbReference>
<dbReference type="PROSITE" id="PS00041">
    <property type="entry name" value="HTH_ARAC_FAMILY_1"/>
    <property type="match status" value="1"/>
</dbReference>
<dbReference type="SMART" id="SM00342">
    <property type="entry name" value="HTH_ARAC"/>
    <property type="match status" value="1"/>
</dbReference>
<dbReference type="InterPro" id="IPR009057">
    <property type="entry name" value="Homeodomain-like_sf"/>
</dbReference>
<dbReference type="Pfam" id="PF12833">
    <property type="entry name" value="HTH_18"/>
    <property type="match status" value="1"/>
</dbReference>
<dbReference type="PANTHER" id="PTHR43280">
    <property type="entry name" value="ARAC-FAMILY TRANSCRIPTIONAL REGULATOR"/>
    <property type="match status" value="1"/>
</dbReference>
<dbReference type="SUPFAM" id="SSF46689">
    <property type="entry name" value="Homeodomain-like"/>
    <property type="match status" value="2"/>
</dbReference>
<dbReference type="PANTHER" id="PTHR43280:SF2">
    <property type="entry name" value="HTH-TYPE TRANSCRIPTIONAL REGULATOR EXSA"/>
    <property type="match status" value="1"/>
</dbReference>
<evidence type="ECO:0000256" key="2">
    <source>
        <dbReference type="ARBA" id="ARBA00023125"/>
    </source>
</evidence>
<evidence type="ECO:0000259" key="4">
    <source>
        <dbReference type="PROSITE" id="PS01124"/>
    </source>
</evidence>
<accession>A0A5C4SY36</accession>
<keyword evidence="3" id="KW-0804">Transcription</keyword>
<sequence length="290" mass="33547">MDLDRLSPYIRIALDHVLAPGWVIRERALFDYELLYVKEGRLRVKLADCEYEGAPGDLFLFKPGQRHELTVLSSAPVRQPHIHFDLLFQPDSPDVKVSFKPPEEMTPQEIAMIREDLCSAPPFDLPTRFRLRNPAAFEGMLLDLIRDYRLGMPFAQTAAKGAFLRLWVYLLREHAWNTNAQLHSNWERLTKVKHFIDHRPERDVTVELLADMAGLSPYYFLRSFSQAFGMSPIKYHLTVRIGKAREMIQFTSLPLTVIAERVGFRGIHSFSRAFKRIDGVAPSFYRGKSK</sequence>
<keyword evidence="1" id="KW-0805">Transcription regulation</keyword>
<dbReference type="InterPro" id="IPR014710">
    <property type="entry name" value="RmlC-like_jellyroll"/>
</dbReference>
<feature type="domain" description="HTH araC/xylS-type" evidence="4">
    <location>
        <begin position="190"/>
        <end position="288"/>
    </location>
</feature>
<keyword evidence="2" id="KW-0238">DNA-binding</keyword>
<dbReference type="AlphaFoldDB" id="A0A5C4SY36"/>
<dbReference type="PROSITE" id="PS01124">
    <property type="entry name" value="HTH_ARAC_FAMILY_2"/>
    <property type="match status" value="1"/>
</dbReference>
<reference evidence="5 6" key="1">
    <citation type="submission" date="2019-05" db="EMBL/GenBank/DDBJ databases">
        <title>We sequenced the genome of Paenibacillus hemerocallicola KCTC 33185 for further insight into its adaptation and study the phylogeny of Paenibacillus.</title>
        <authorList>
            <person name="Narsing Rao M.P."/>
        </authorList>
    </citation>
    <scope>NUCLEOTIDE SEQUENCE [LARGE SCALE GENOMIC DNA]</scope>
    <source>
        <strain evidence="5 6">KCTC 33185</strain>
    </source>
</reference>
<keyword evidence="6" id="KW-1185">Reference proteome</keyword>
<comment type="caution">
    <text evidence="5">The sequence shown here is derived from an EMBL/GenBank/DDBJ whole genome shotgun (WGS) entry which is preliminary data.</text>
</comment>
<proteinExistence type="predicted"/>
<evidence type="ECO:0000313" key="5">
    <source>
        <dbReference type="EMBL" id="TNJ56929.1"/>
    </source>
</evidence>
<dbReference type="GO" id="GO:0003700">
    <property type="term" value="F:DNA-binding transcription factor activity"/>
    <property type="evidence" value="ECO:0007669"/>
    <property type="project" value="InterPro"/>
</dbReference>
<gene>
    <name evidence="5" type="ORF">FE784_38700</name>
</gene>